<keyword evidence="3" id="KW-1185">Reference proteome</keyword>
<protein>
    <recommendedName>
        <fullName evidence="4">Peptidase</fullName>
    </recommendedName>
</protein>
<evidence type="ECO:0000256" key="1">
    <source>
        <dbReference type="SAM" id="Phobius"/>
    </source>
</evidence>
<evidence type="ECO:0000313" key="3">
    <source>
        <dbReference type="Proteomes" id="UP000621500"/>
    </source>
</evidence>
<proteinExistence type="predicted"/>
<keyword evidence="1" id="KW-0812">Transmembrane</keyword>
<gene>
    <name evidence="2" type="ORF">Pma05_28170</name>
</gene>
<feature type="transmembrane region" description="Helical" evidence="1">
    <location>
        <begin position="528"/>
        <end position="548"/>
    </location>
</feature>
<reference evidence="2 3" key="1">
    <citation type="submission" date="2021-01" db="EMBL/GenBank/DDBJ databases">
        <title>Whole genome shotgun sequence of Plantactinospora mayteni NBRC 109088.</title>
        <authorList>
            <person name="Komaki H."/>
            <person name="Tamura T."/>
        </authorList>
    </citation>
    <scope>NUCLEOTIDE SEQUENCE [LARGE SCALE GENOMIC DNA]</scope>
    <source>
        <strain evidence="2 3">NBRC 109088</strain>
    </source>
</reference>
<name>A0ABQ4ENN6_9ACTN</name>
<comment type="caution">
    <text evidence="2">The sequence shown here is derived from an EMBL/GenBank/DDBJ whole genome shotgun (WGS) entry which is preliminary data.</text>
</comment>
<dbReference type="Proteomes" id="UP000621500">
    <property type="component" value="Unassembled WGS sequence"/>
</dbReference>
<sequence length="561" mass="58439">MVRPPIGYQTGRLTAQHEIGAARGPLGPVASRLMSPTRTRWAAAAAAALLTGLSVNVATPSAAAAASPDLSVSYAIEARIDNTETTVPTYLYNYGDAPATDVTVAFDASGLRDVTIKPWEYAEECKLAGAVVTCEYPDLAPGQVETVYPFTLASKPRSEPGPAGTVKATIRGVAPDGTTYSGGGDLDVTIVPTGPDLVAEAENLNTPENRVGPGDEVGFRGALYNDGDSPAEGFFVRIQLPTGARWIEQYEDCTYLDHWPGEHPDGYAYGPSEVVCTAPLTLAPDEGFLLFDPESGESIFNAYFGKNMQGPTETEGYYEVGLLDDLGENAARVTARKGTGKSFADAVQGLRSTKKAAAAVAREVDTEDNVVFYKMWTKANTNDFAVTAKPVSGAVGDTVTVPYTLVNNGPSDGAAGWQIVAPSGTVLVRGGDEWCYFLDENGHQTDELPEVRCGIESEWPSKASGVGPVKGAIKVRIISAPGDDGTIKVTSFGASKDPEPGNDVAALSIDTTGGGGGGGGLPITGVKAGIAGGVGVAAIALGVLLFVLTRRRRIVMVTPKQ</sequence>
<keyword evidence="1" id="KW-0472">Membrane</keyword>
<organism evidence="2 3">
    <name type="scientific">Plantactinospora mayteni</name>
    <dbReference type="NCBI Taxonomy" id="566021"/>
    <lineage>
        <taxon>Bacteria</taxon>
        <taxon>Bacillati</taxon>
        <taxon>Actinomycetota</taxon>
        <taxon>Actinomycetes</taxon>
        <taxon>Micromonosporales</taxon>
        <taxon>Micromonosporaceae</taxon>
        <taxon>Plantactinospora</taxon>
    </lineage>
</organism>
<dbReference type="EMBL" id="BONX01000018">
    <property type="protein sequence ID" value="GIG96244.1"/>
    <property type="molecule type" value="Genomic_DNA"/>
</dbReference>
<keyword evidence="1" id="KW-1133">Transmembrane helix</keyword>
<evidence type="ECO:0000313" key="2">
    <source>
        <dbReference type="EMBL" id="GIG96244.1"/>
    </source>
</evidence>
<evidence type="ECO:0008006" key="4">
    <source>
        <dbReference type="Google" id="ProtNLM"/>
    </source>
</evidence>
<accession>A0ABQ4ENN6</accession>